<evidence type="ECO:0000313" key="3">
    <source>
        <dbReference type="Proteomes" id="UP000197138"/>
    </source>
</evidence>
<name>A0A218VWE6_PUNGR</name>
<accession>A0A218VWE6</accession>
<dbReference type="EMBL" id="MTKT01005815">
    <property type="protein sequence ID" value="OWM64212.1"/>
    <property type="molecule type" value="Genomic_DNA"/>
</dbReference>
<feature type="region of interest" description="Disordered" evidence="1">
    <location>
        <begin position="1"/>
        <end position="72"/>
    </location>
</feature>
<feature type="compositionally biased region" description="Polar residues" evidence="1">
    <location>
        <begin position="10"/>
        <end position="24"/>
    </location>
</feature>
<organism evidence="2 3">
    <name type="scientific">Punica granatum</name>
    <name type="common">Pomegranate</name>
    <dbReference type="NCBI Taxonomy" id="22663"/>
    <lineage>
        <taxon>Eukaryota</taxon>
        <taxon>Viridiplantae</taxon>
        <taxon>Streptophyta</taxon>
        <taxon>Embryophyta</taxon>
        <taxon>Tracheophyta</taxon>
        <taxon>Spermatophyta</taxon>
        <taxon>Magnoliopsida</taxon>
        <taxon>eudicotyledons</taxon>
        <taxon>Gunneridae</taxon>
        <taxon>Pentapetalae</taxon>
        <taxon>rosids</taxon>
        <taxon>malvids</taxon>
        <taxon>Myrtales</taxon>
        <taxon>Lythraceae</taxon>
        <taxon>Punica</taxon>
    </lineage>
</organism>
<dbReference type="AlphaFoldDB" id="A0A218VWE6"/>
<feature type="compositionally biased region" description="Low complexity" evidence="1">
    <location>
        <begin position="43"/>
        <end position="72"/>
    </location>
</feature>
<evidence type="ECO:0000313" key="2">
    <source>
        <dbReference type="EMBL" id="OWM64212.1"/>
    </source>
</evidence>
<sequence>MRPARESPADQPSNSARVQWSSPAANGPFGPAAHSAQSGSQRLSSALVPVRPSSSPSARSSPSAHSPAAQVV</sequence>
<dbReference type="Proteomes" id="UP000197138">
    <property type="component" value="Unassembled WGS sequence"/>
</dbReference>
<comment type="caution">
    <text evidence="2">The sequence shown here is derived from an EMBL/GenBank/DDBJ whole genome shotgun (WGS) entry which is preliminary data.</text>
</comment>
<evidence type="ECO:0000256" key="1">
    <source>
        <dbReference type="SAM" id="MobiDB-lite"/>
    </source>
</evidence>
<proteinExistence type="predicted"/>
<protein>
    <submittedName>
        <fullName evidence="2">Uncharacterized protein</fullName>
    </submittedName>
</protein>
<gene>
    <name evidence="2" type="ORF">CDL15_Pgr018783</name>
</gene>
<reference evidence="3" key="1">
    <citation type="journal article" date="2017" name="Plant J.">
        <title>The pomegranate (Punica granatum L.) genome and the genomics of punicalagin biosynthesis.</title>
        <authorList>
            <person name="Qin G."/>
            <person name="Xu C."/>
            <person name="Ming R."/>
            <person name="Tang H."/>
            <person name="Guyot R."/>
            <person name="Kramer E.M."/>
            <person name="Hu Y."/>
            <person name="Yi X."/>
            <person name="Qi Y."/>
            <person name="Xu X."/>
            <person name="Gao Z."/>
            <person name="Pan H."/>
            <person name="Jian J."/>
            <person name="Tian Y."/>
            <person name="Yue Z."/>
            <person name="Xu Y."/>
        </authorList>
    </citation>
    <scope>NUCLEOTIDE SEQUENCE [LARGE SCALE GENOMIC DNA]</scope>
    <source>
        <strain evidence="3">cv. Dabenzi</strain>
    </source>
</reference>